<dbReference type="PROSITE" id="PS00392">
    <property type="entry name" value="DDC_GAD_HDC_YDC"/>
    <property type="match status" value="1"/>
</dbReference>
<comment type="caution">
    <text evidence="8">The sequence shown here is derived from an EMBL/GenBank/DDBJ whole genome shotgun (WGS) entry which is preliminary data.</text>
</comment>
<dbReference type="AlphaFoldDB" id="A0A1Y2FEM7"/>
<evidence type="ECO:0000313" key="9">
    <source>
        <dbReference type="Proteomes" id="UP000193685"/>
    </source>
</evidence>
<dbReference type="OMA" id="NPGFNWS"/>
<dbReference type="PRINTS" id="PR00800">
    <property type="entry name" value="YHDCRBOXLASE"/>
</dbReference>
<dbReference type="PANTHER" id="PTHR11999">
    <property type="entry name" value="GROUP II PYRIDOXAL-5-PHOSPHATE DECARBOXYLASE"/>
    <property type="match status" value="1"/>
</dbReference>
<dbReference type="InterPro" id="IPR015424">
    <property type="entry name" value="PyrdxlP-dep_Trfase"/>
</dbReference>
<reference evidence="8 9" key="1">
    <citation type="submission" date="2016-07" db="EMBL/GenBank/DDBJ databases">
        <title>Pervasive Adenine N6-methylation of Active Genes in Fungi.</title>
        <authorList>
            <consortium name="DOE Joint Genome Institute"/>
            <person name="Mondo S.J."/>
            <person name="Dannebaum R.O."/>
            <person name="Kuo R.C."/>
            <person name="Labutti K."/>
            <person name="Haridas S."/>
            <person name="Kuo A."/>
            <person name="Salamov A."/>
            <person name="Ahrendt S.R."/>
            <person name="Lipzen A."/>
            <person name="Sullivan W."/>
            <person name="Andreopoulos W.B."/>
            <person name="Clum A."/>
            <person name="Lindquist E."/>
            <person name="Daum C."/>
            <person name="Ramamoorthy G.K."/>
            <person name="Gryganskyi A."/>
            <person name="Culley D."/>
            <person name="Magnuson J.K."/>
            <person name="James T.Y."/>
            <person name="O'Malley M.A."/>
            <person name="Stajich J.E."/>
            <person name="Spatafora J.W."/>
            <person name="Visel A."/>
            <person name="Grigoriev I.V."/>
        </authorList>
    </citation>
    <scope>NUCLEOTIDE SEQUENCE [LARGE SCALE GENOMIC DNA]</scope>
    <source>
        <strain evidence="8 9">12-1054</strain>
    </source>
</reference>
<keyword evidence="5 7" id="KW-0456">Lyase</keyword>
<dbReference type="GO" id="GO:0019752">
    <property type="term" value="P:carboxylic acid metabolic process"/>
    <property type="evidence" value="ECO:0007669"/>
    <property type="project" value="InterPro"/>
</dbReference>
<dbReference type="Gene3D" id="1.20.1340.10">
    <property type="entry name" value="dopa decarboxylase, N-terminal domain"/>
    <property type="match status" value="1"/>
</dbReference>
<dbReference type="OrthoDB" id="639767at2759"/>
<organism evidence="8 9">
    <name type="scientific">Protomyces lactucae-debilis</name>
    <dbReference type="NCBI Taxonomy" id="2754530"/>
    <lineage>
        <taxon>Eukaryota</taxon>
        <taxon>Fungi</taxon>
        <taxon>Dikarya</taxon>
        <taxon>Ascomycota</taxon>
        <taxon>Taphrinomycotina</taxon>
        <taxon>Taphrinomycetes</taxon>
        <taxon>Taphrinales</taxon>
        <taxon>Protomycetaceae</taxon>
        <taxon>Protomyces</taxon>
    </lineage>
</organism>
<evidence type="ECO:0000256" key="3">
    <source>
        <dbReference type="ARBA" id="ARBA00022793"/>
    </source>
</evidence>
<dbReference type="Gene3D" id="3.40.640.10">
    <property type="entry name" value="Type I PLP-dependent aspartate aminotransferase-like (Major domain)"/>
    <property type="match status" value="1"/>
</dbReference>
<name>A0A1Y2FEM7_PROLT</name>
<dbReference type="Pfam" id="PF00282">
    <property type="entry name" value="Pyridoxal_deC"/>
    <property type="match status" value="1"/>
</dbReference>
<dbReference type="InterPro" id="IPR015421">
    <property type="entry name" value="PyrdxlP-dep_Trfase_major"/>
</dbReference>
<proteinExistence type="inferred from homology"/>
<keyword evidence="9" id="KW-1185">Reference proteome</keyword>
<dbReference type="InterPro" id="IPR010977">
    <property type="entry name" value="Aromatic_deC"/>
</dbReference>
<protein>
    <submittedName>
        <fullName evidence="8">Pyridoxal phosphate-dependent transferase</fullName>
    </submittedName>
</protein>
<sequence length="494" mass="55185">MDAETFRKAGYAAIDRIIEYHQTLGQVPPADVQMQAPSSANDASLKHLTSKVVSQVEPGYLGQLIPSVVSELPVPFAQLQQQLEQAIMPGITHWQSPNFMAYFPAQSSFPAILGDMYSDMLTCAAFNWQASPAVTELETIALDALGKAMGLDEGYLSAGKGGGVLFGTASEAVLTMMIAARDRYLRRRPEIKVDQLVVLITDQTHSGVEKAAMLLGLTCRKLKTHKKDAFGLIGSTLEQELAQLQKQGLYACFLCLTLGTTATCAADDFASLTPIIEQHHDLWTHLDCAYAGAVLICPEYQHYLKYTTQYDSIEYNNHKWGLVNFDCSSLWTRDRAALIAAMDITPAYLRNPHSESGRVLEYRNWGIPLGRRFRSLKLWFVLQTYGLEGMRQMIRNHIAYAETFANLVRKDEHMQLFVEPKFALTVLSFRDGEEMTRAVYERINKDGTLFLTSSVVDGTYVIRVVGCTTQVTEAHLIGAYRVLAETYRQVKAEH</sequence>
<dbReference type="GO" id="GO:0030170">
    <property type="term" value="F:pyridoxal phosphate binding"/>
    <property type="evidence" value="ECO:0007669"/>
    <property type="project" value="InterPro"/>
</dbReference>
<dbReference type="Gene3D" id="3.90.1150.10">
    <property type="entry name" value="Aspartate Aminotransferase, domain 1"/>
    <property type="match status" value="1"/>
</dbReference>
<dbReference type="EMBL" id="MCFI01000010">
    <property type="protein sequence ID" value="ORY82057.1"/>
    <property type="molecule type" value="Genomic_DNA"/>
</dbReference>
<evidence type="ECO:0000256" key="2">
    <source>
        <dbReference type="ARBA" id="ARBA00009533"/>
    </source>
</evidence>
<dbReference type="InterPro" id="IPR021115">
    <property type="entry name" value="Pyridoxal-P_BS"/>
</dbReference>
<dbReference type="SUPFAM" id="SSF53383">
    <property type="entry name" value="PLP-dependent transferases"/>
    <property type="match status" value="1"/>
</dbReference>
<dbReference type="GO" id="GO:0016740">
    <property type="term" value="F:transferase activity"/>
    <property type="evidence" value="ECO:0007669"/>
    <property type="project" value="UniProtKB-KW"/>
</dbReference>
<dbReference type="RefSeq" id="XP_040725191.1">
    <property type="nucleotide sequence ID" value="XM_040866900.1"/>
</dbReference>
<feature type="modified residue" description="N6-(pyridoxal phosphate)lysine" evidence="6">
    <location>
        <position position="319"/>
    </location>
</feature>
<evidence type="ECO:0000256" key="6">
    <source>
        <dbReference type="PIRSR" id="PIRSR602129-50"/>
    </source>
</evidence>
<evidence type="ECO:0000313" key="8">
    <source>
        <dbReference type="EMBL" id="ORY82057.1"/>
    </source>
</evidence>
<evidence type="ECO:0000256" key="1">
    <source>
        <dbReference type="ARBA" id="ARBA00001933"/>
    </source>
</evidence>
<evidence type="ECO:0000256" key="5">
    <source>
        <dbReference type="ARBA" id="ARBA00023239"/>
    </source>
</evidence>
<dbReference type="GO" id="GO:0016831">
    <property type="term" value="F:carboxy-lyase activity"/>
    <property type="evidence" value="ECO:0007669"/>
    <property type="project" value="UniProtKB-KW"/>
</dbReference>
<comment type="similarity">
    <text evidence="2 7">Belongs to the group II decarboxylase family.</text>
</comment>
<evidence type="ECO:0000256" key="4">
    <source>
        <dbReference type="ARBA" id="ARBA00022898"/>
    </source>
</evidence>
<dbReference type="GeneID" id="63783499"/>
<dbReference type="PANTHER" id="PTHR11999:SF70">
    <property type="entry name" value="MIP05841P"/>
    <property type="match status" value="1"/>
</dbReference>
<dbReference type="GO" id="GO:0005737">
    <property type="term" value="C:cytoplasm"/>
    <property type="evidence" value="ECO:0007669"/>
    <property type="project" value="TreeGrafter"/>
</dbReference>
<comment type="cofactor">
    <cofactor evidence="1 6 7">
        <name>pyridoxal 5'-phosphate</name>
        <dbReference type="ChEBI" id="CHEBI:597326"/>
    </cofactor>
</comment>
<dbReference type="InterPro" id="IPR015422">
    <property type="entry name" value="PyrdxlP-dep_Trfase_small"/>
</dbReference>
<evidence type="ECO:0000256" key="7">
    <source>
        <dbReference type="RuleBase" id="RU000382"/>
    </source>
</evidence>
<accession>A0A1Y2FEM7</accession>
<dbReference type="Proteomes" id="UP000193685">
    <property type="component" value="Unassembled WGS sequence"/>
</dbReference>
<gene>
    <name evidence="8" type="ORF">BCR37DRAFT_29846</name>
</gene>
<dbReference type="GO" id="GO:0006520">
    <property type="term" value="P:amino acid metabolic process"/>
    <property type="evidence" value="ECO:0007669"/>
    <property type="project" value="InterPro"/>
</dbReference>
<keyword evidence="8" id="KW-0808">Transferase</keyword>
<keyword evidence="4 6" id="KW-0663">Pyridoxal phosphate</keyword>
<dbReference type="InterPro" id="IPR002129">
    <property type="entry name" value="PyrdxlP-dep_de-COase"/>
</dbReference>
<dbReference type="STRING" id="56484.A0A1Y2FEM7"/>
<keyword evidence="3" id="KW-0210">Decarboxylase</keyword>